<accession>A0A5B7CJC5</accession>
<name>A0A5B7CJC5_PORTR</name>
<dbReference type="AlphaFoldDB" id="A0A5B7CJC5"/>
<comment type="caution">
    <text evidence="2">The sequence shown here is derived from an EMBL/GenBank/DDBJ whole genome shotgun (WGS) entry which is preliminary data.</text>
</comment>
<proteinExistence type="predicted"/>
<dbReference type="Proteomes" id="UP000324222">
    <property type="component" value="Unassembled WGS sequence"/>
</dbReference>
<keyword evidence="3" id="KW-1185">Reference proteome</keyword>
<sequence>MMSRGSVLSKVQAGGGGGGRSRAPRPLQLMRRSASLAASSRDEMDSSSKWPPRAFTSSSIVGRNFEGSAVYVVPLKGQESGPEARNKCLDTLKEVKS</sequence>
<gene>
    <name evidence="2" type="ORF">E2C01_001988</name>
</gene>
<protein>
    <submittedName>
        <fullName evidence="2">Uncharacterized protein</fullName>
    </submittedName>
</protein>
<reference evidence="2 3" key="1">
    <citation type="submission" date="2019-05" db="EMBL/GenBank/DDBJ databases">
        <title>Another draft genome of Portunus trituberculatus and its Hox gene families provides insights of decapod evolution.</title>
        <authorList>
            <person name="Jeong J.-H."/>
            <person name="Song I."/>
            <person name="Kim S."/>
            <person name="Choi T."/>
            <person name="Kim D."/>
            <person name="Ryu S."/>
            <person name="Kim W."/>
        </authorList>
    </citation>
    <scope>NUCLEOTIDE SEQUENCE [LARGE SCALE GENOMIC DNA]</scope>
    <source>
        <tissue evidence="2">Muscle</tissue>
    </source>
</reference>
<feature type="region of interest" description="Disordered" evidence="1">
    <location>
        <begin position="1"/>
        <end position="53"/>
    </location>
</feature>
<organism evidence="2 3">
    <name type="scientific">Portunus trituberculatus</name>
    <name type="common">Swimming crab</name>
    <name type="synonym">Neptunus trituberculatus</name>
    <dbReference type="NCBI Taxonomy" id="210409"/>
    <lineage>
        <taxon>Eukaryota</taxon>
        <taxon>Metazoa</taxon>
        <taxon>Ecdysozoa</taxon>
        <taxon>Arthropoda</taxon>
        <taxon>Crustacea</taxon>
        <taxon>Multicrustacea</taxon>
        <taxon>Malacostraca</taxon>
        <taxon>Eumalacostraca</taxon>
        <taxon>Eucarida</taxon>
        <taxon>Decapoda</taxon>
        <taxon>Pleocyemata</taxon>
        <taxon>Brachyura</taxon>
        <taxon>Eubrachyura</taxon>
        <taxon>Portunoidea</taxon>
        <taxon>Portunidae</taxon>
        <taxon>Portuninae</taxon>
        <taxon>Portunus</taxon>
    </lineage>
</organism>
<evidence type="ECO:0000256" key="1">
    <source>
        <dbReference type="SAM" id="MobiDB-lite"/>
    </source>
</evidence>
<evidence type="ECO:0000313" key="3">
    <source>
        <dbReference type="Proteomes" id="UP000324222"/>
    </source>
</evidence>
<evidence type="ECO:0000313" key="2">
    <source>
        <dbReference type="EMBL" id="MPC09375.1"/>
    </source>
</evidence>
<dbReference type="EMBL" id="VSRR010000067">
    <property type="protein sequence ID" value="MPC09375.1"/>
    <property type="molecule type" value="Genomic_DNA"/>
</dbReference>